<evidence type="ECO:0000313" key="3">
    <source>
        <dbReference type="EMBL" id="MFG6464903.1"/>
    </source>
</evidence>
<proteinExistence type="predicted"/>
<protein>
    <submittedName>
        <fullName evidence="3">ImpA family type VI secretion system protein</fullName>
    </submittedName>
</protein>
<dbReference type="PANTHER" id="PTHR37951:SF1">
    <property type="entry name" value="TYPE VI SECRETION SYSTEM COMPONENT TSSA1"/>
    <property type="match status" value="1"/>
</dbReference>
<dbReference type="RefSeq" id="WP_394514613.1">
    <property type="nucleotide sequence ID" value="NZ_JBIGHX010000013.1"/>
</dbReference>
<reference evidence="3 4" key="1">
    <citation type="submission" date="2024-08" db="EMBL/GenBank/DDBJ databases">
        <authorList>
            <person name="Lu H."/>
        </authorList>
    </citation>
    <scope>NUCLEOTIDE SEQUENCE [LARGE SCALE GENOMIC DNA]</scope>
    <source>
        <strain evidence="3 4">DXS20W</strain>
    </source>
</reference>
<name>A0ABW7GSD5_9BURK</name>
<accession>A0ABW7GSD5</accession>
<dbReference type="Proteomes" id="UP001606302">
    <property type="component" value="Unassembled WGS sequence"/>
</dbReference>
<dbReference type="PANTHER" id="PTHR37951">
    <property type="entry name" value="CYTOPLASMIC PROTEIN-RELATED"/>
    <property type="match status" value="1"/>
</dbReference>
<sequence length="345" mass="36790">MRERQELVERWLGSSAADGTPCGPNLEYAGSFLELEQAAAGKPETQHSAAEPPDWSDVYARASALMDETRDLRVAVPWIRAAVRLHGAAALLDGLRLLNGLVSGNWDALHPEPDDGDHFARVNALNALASPEYLLGDLRASPVYADRRVGALLGRTFELAWGGLAPRDDESPPSRESLALMLQEAYEQSPELAELPARLRAELGTLSSALDDRLAGTPGLDLAPLSKWLYQLGQLFPAAEAAAAEGESVDGDSAADGASAGGARPAARTPGAIQSRADAIQAIDAICRYLDQHEPTNPAQLLLRRAKSLIGHNFLQLMKELAPDALAEVARVMGVDPETVTTQDS</sequence>
<feature type="region of interest" description="Disordered" evidence="1">
    <location>
        <begin position="247"/>
        <end position="272"/>
    </location>
</feature>
<feature type="domain" description="ImpA N-terminal" evidence="2">
    <location>
        <begin position="18"/>
        <end position="129"/>
    </location>
</feature>
<dbReference type="Pfam" id="PF06812">
    <property type="entry name" value="ImpA_N"/>
    <property type="match status" value="1"/>
</dbReference>
<evidence type="ECO:0000256" key="1">
    <source>
        <dbReference type="SAM" id="MobiDB-lite"/>
    </source>
</evidence>
<dbReference type="EMBL" id="JBIGHX010000013">
    <property type="protein sequence ID" value="MFG6464903.1"/>
    <property type="molecule type" value="Genomic_DNA"/>
</dbReference>
<dbReference type="InterPro" id="IPR010657">
    <property type="entry name" value="ImpA_N"/>
</dbReference>
<comment type="caution">
    <text evidence="3">The sequence shown here is derived from an EMBL/GenBank/DDBJ whole genome shotgun (WGS) entry which is preliminary data.</text>
</comment>
<evidence type="ECO:0000259" key="2">
    <source>
        <dbReference type="Pfam" id="PF06812"/>
    </source>
</evidence>
<evidence type="ECO:0000313" key="4">
    <source>
        <dbReference type="Proteomes" id="UP001606302"/>
    </source>
</evidence>
<dbReference type="InterPro" id="IPR017740">
    <property type="entry name" value="TssA-like"/>
</dbReference>
<organism evidence="3 4">
    <name type="scientific">Pelomonas lactea</name>
    <dbReference type="NCBI Taxonomy" id="3299030"/>
    <lineage>
        <taxon>Bacteria</taxon>
        <taxon>Pseudomonadati</taxon>
        <taxon>Pseudomonadota</taxon>
        <taxon>Betaproteobacteria</taxon>
        <taxon>Burkholderiales</taxon>
        <taxon>Sphaerotilaceae</taxon>
        <taxon>Roseateles</taxon>
    </lineage>
</organism>
<gene>
    <name evidence="3" type="ORF">ACG04Q_25240</name>
</gene>
<keyword evidence="4" id="KW-1185">Reference proteome</keyword>